<dbReference type="InterPro" id="IPR019752">
    <property type="entry name" value="Pyrv/ketoisovalerate_OxRed_cat"/>
</dbReference>
<dbReference type="GO" id="GO:0016625">
    <property type="term" value="F:oxidoreductase activity, acting on the aldehyde or oxo group of donors, iron-sulfur protein as acceptor"/>
    <property type="evidence" value="ECO:0007669"/>
    <property type="project" value="InterPro"/>
</dbReference>
<dbReference type="InterPro" id="IPR052554">
    <property type="entry name" value="2-oxoglutarate_synth_KorC"/>
</dbReference>
<name>A0A1I2XKV1_9FIRM</name>
<dbReference type="EMBL" id="FOOX01000018">
    <property type="protein sequence ID" value="SFH14123.1"/>
    <property type="molecule type" value="Genomic_DNA"/>
</dbReference>
<sequence>MSLIKIALAGEGGQGVQAVAAIITEAAHEDGREVLYIPNFGVEQRGGVSIAFVQIADEQIRAPKFQKGDIVIALSDRAVIRTQQYVDENTIFVYDSGITGIENYLPQKAKRVLNIPAVEVSRTELHPRVFNVIILGAVIKATGVINENDAKNALELKLGHKFEQDPNLRALNFQALQRGMQLVERAI</sequence>
<dbReference type="OrthoDB" id="9789125at2"/>
<evidence type="ECO:0000256" key="1">
    <source>
        <dbReference type="ARBA" id="ARBA00023002"/>
    </source>
</evidence>
<dbReference type="AlphaFoldDB" id="A0A1I2XKV1"/>
<evidence type="ECO:0000313" key="4">
    <source>
        <dbReference type="Proteomes" id="UP000199337"/>
    </source>
</evidence>
<reference evidence="4" key="1">
    <citation type="submission" date="2016-10" db="EMBL/GenBank/DDBJ databases">
        <authorList>
            <person name="Varghese N."/>
            <person name="Submissions S."/>
        </authorList>
    </citation>
    <scope>NUCLEOTIDE SEQUENCE [LARGE SCALE GENOMIC DNA]</scope>
    <source>
        <strain evidence="4">DSM 17038</strain>
    </source>
</reference>
<dbReference type="Pfam" id="PF01558">
    <property type="entry name" value="POR"/>
    <property type="match status" value="1"/>
</dbReference>
<keyword evidence="1" id="KW-0560">Oxidoreductase</keyword>
<dbReference type="PANTHER" id="PTHR42730">
    <property type="entry name" value="2-OXOGLUTARATE SYNTHASE SUBUNIT KORC"/>
    <property type="match status" value="1"/>
</dbReference>
<gene>
    <name evidence="3" type="ORF">SAMN05660649_04009</name>
</gene>
<accession>A0A1I2XKV1</accession>
<dbReference type="Proteomes" id="UP000199337">
    <property type="component" value="Unassembled WGS sequence"/>
</dbReference>
<evidence type="ECO:0000313" key="3">
    <source>
        <dbReference type="EMBL" id="SFH14123.1"/>
    </source>
</evidence>
<keyword evidence="4" id="KW-1185">Reference proteome</keyword>
<protein>
    <submittedName>
        <fullName evidence="3">2-oxoglutarate ferredoxin oxidoreductase subunit gamma</fullName>
    </submittedName>
</protein>
<dbReference type="SUPFAM" id="SSF53323">
    <property type="entry name" value="Pyruvate-ferredoxin oxidoreductase, PFOR, domain III"/>
    <property type="match status" value="1"/>
</dbReference>
<dbReference type="InterPro" id="IPR011894">
    <property type="entry name" value="PorC_KorC"/>
</dbReference>
<dbReference type="RefSeq" id="WP_092473693.1">
    <property type="nucleotide sequence ID" value="NZ_FOOX01000018.1"/>
</dbReference>
<evidence type="ECO:0000259" key="2">
    <source>
        <dbReference type="Pfam" id="PF01558"/>
    </source>
</evidence>
<dbReference type="Gene3D" id="3.40.920.10">
    <property type="entry name" value="Pyruvate-ferredoxin oxidoreductase, PFOR, domain III"/>
    <property type="match status" value="1"/>
</dbReference>
<dbReference type="STRING" id="341036.SAMN05660649_04009"/>
<dbReference type="InterPro" id="IPR002869">
    <property type="entry name" value="Pyrv_flavodox_OxRed_cen"/>
</dbReference>
<dbReference type="PANTHER" id="PTHR42730:SF1">
    <property type="entry name" value="2-OXOGLUTARATE SYNTHASE SUBUNIT KORC"/>
    <property type="match status" value="1"/>
</dbReference>
<organism evidence="3 4">
    <name type="scientific">Desulfotruncus arcticus DSM 17038</name>
    <dbReference type="NCBI Taxonomy" id="1121424"/>
    <lineage>
        <taxon>Bacteria</taxon>
        <taxon>Bacillati</taxon>
        <taxon>Bacillota</taxon>
        <taxon>Clostridia</taxon>
        <taxon>Eubacteriales</taxon>
        <taxon>Desulfallaceae</taxon>
        <taxon>Desulfotruncus</taxon>
    </lineage>
</organism>
<feature type="domain" description="Pyruvate/ketoisovalerate oxidoreductase catalytic" evidence="2">
    <location>
        <begin position="12"/>
        <end position="181"/>
    </location>
</feature>
<proteinExistence type="predicted"/>
<dbReference type="NCBIfam" id="TIGR02175">
    <property type="entry name" value="PorC_KorC"/>
    <property type="match status" value="1"/>
</dbReference>